<evidence type="ECO:0000313" key="5">
    <source>
        <dbReference type="Proteomes" id="UP000004508"/>
    </source>
</evidence>
<keyword evidence="2" id="KW-0012">Acyltransferase</keyword>
<dbReference type="GO" id="GO:0016747">
    <property type="term" value="F:acyltransferase activity, transferring groups other than amino-acyl groups"/>
    <property type="evidence" value="ECO:0007669"/>
    <property type="project" value="InterPro"/>
</dbReference>
<dbReference type="OrthoDB" id="65897at2"/>
<dbReference type="Proteomes" id="UP000004508">
    <property type="component" value="Unassembled WGS sequence"/>
</dbReference>
<evidence type="ECO:0000256" key="2">
    <source>
        <dbReference type="ARBA" id="ARBA00023315"/>
    </source>
</evidence>
<dbReference type="EMBL" id="ADVG01000004">
    <property type="protein sequence ID" value="EFH83001.1"/>
    <property type="molecule type" value="Genomic_DNA"/>
</dbReference>
<dbReference type="CDD" id="cd04301">
    <property type="entry name" value="NAT_SF"/>
    <property type="match status" value="1"/>
</dbReference>
<keyword evidence="1 4" id="KW-0808">Transferase</keyword>
<accession>D6U3L1</accession>
<feature type="domain" description="N-acetyltransferase" evidence="3">
    <location>
        <begin position="2"/>
        <end position="165"/>
    </location>
</feature>
<evidence type="ECO:0000259" key="3">
    <source>
        <dbReference type="PROSITE" id="PS51186"/>
    </source>
</evidence>
<evidence type="ECO:0000313" key="4">
    <source>
        <dbReference type="EMBL" id="EFH83001.1"/>
    </source>
</evidence>
<proteinExistence type="predicted"/>
<evidence type="ECO:0000256" key="1">
    <source>
        <dbReference type="ARBA" id="ARBA00022679"/>
    </source>
</evidence>
<dbReference type="InterPro" id="IPR051556">
    <property type="entry name" value="N-term/lysine_N-AcTrnsfr"/>
</dbReference>
<dbReference type="eggNOG" id="COG0456">
    <property type="taxonomic scope" value="Bacteria"/>
</dbReference>
<organism evidence="4 5">
    <name type="scientific">Ktedonobacter racemifer DSM 44963</name>
    <dbReference type="NCBI Taxonomy" id="485913"/>
    <lineage>
        <taxon>Bacteria</taxon>
        <taxon>Bacillati</taxon>
        <taxon>Chloroflexota</taxon>
        <taxon>Ktedonobacteria</taxon>
        <taxon>Ktedonobacterales</taxon>
        <taxon>Ktedonobacteraceae</taxon>
        <taxon>Ktedonobacter</taxon>
    </lineage>
</organism>
<dbReference type="InterPro" id="IPR000182">
    <property type="entry name" value="GNAT_dom"/>
</dbReference>
<dbReference type="PROSITE" id="PS51186">
    <property type="entry name" value="GNAT"/>
    <property type="match status" value="1"/>
</dbReference>
<name>D6U3L1_KTERA</name>
<dbReference type="InterPro" id="IPR016181">
    <property type="entry name" value="Acyl_CoA_acyltransferase"/>
</dbReference>
<dbReference type="AlphaFoldDB" id="D6U3L1"/>
<dbReference type="STRING" id="485913.Krac_3911"/>
<keyword evidence="5" id="KW-1185">Reference proteome</keyword>
<dbReference type="PANTHER" id="PTHR42919:SF8">
    <property type="entry name" value="N-ALPHA-ACETYLTRANSFERASE 50"/>
    <property type="match status" value="1"/>
</dbReference>
<dbReference type="Gene3D" id="3.40.630.30">
    <property type="match status" value="1"/>
</dbReference>
<comment type="caution">
    <text evidence="4">The sequence shown here is derived from an EMBL/GenBank/DDBJ whole genome shotgun (WGS) entry which is preliminary data.</text>
</comment>
<gene>
    <name evidence="4" type="ORF">Krac_3911</name>
</gene>
<reference evidence="4 5" key="1">
    <citation type="journal article" date="2011" name="Stand. Genomic Sci.">
        <title>Non-contiguous finished genome sequence and contextual data of the filamentous soil bacterium Ktedonobacter racemifer type strain (SOSP1-21).</title>
        <authorList>
            <person name="Chang Y.J."/>
            <person name="Land M."/>
            <person name="Hauser L."/>
            <person name="Chertkov O."/>
            <person name="Del Rio T.G."/>
            <person name="Nolan M."/>
            <person name="Copeland A."/>
            <person name="Tice H."/>
            <person name="Cheng J.F."/>
            <person name="Lucas S."/>
            <person name="Han C."/>
            <person name="Goodwin L."/>
            <person name="Pitluck S."/>
            <person name="Ivanova N."/>
            <person name="Ovchinikova G."/>
            <person name="Pati A."/>
            <person name="Chen A."/>
            <person name="Palaniappan K."/>
            <person name="Mavromatis K."/>
            <person name="Liolios K."/>
            <person name="Brettin T."/>
            <person name="Fiebig A."/>
            <person name="Rohde M."/>
            <person name="Abt B."/>
            <person name="Goker M."/>
            <person name="Detter J.C."/>
            <person name="Woyke T."/>
            <person name="Bristow J."/>
            <person name="Eisen J.A."/>
            <person name="Markowitz V."/>
            <person name="Hugenholtz P."/>
            <person name="Kyrpides N.C."/>
            <person name="Klenk H.P."/>
            <person name="Lapidus A."/>
        </authorList>
    </citation>
    <scope>NUCLEOTIDE SEQUENCE [LARGE SCALE GENOMIC DNA]</scope>
    <source>
        <strain evidence="5">DSM 44963</strain>
    </source>
</reference>
<dbReference type="PANTHER" id="PTHR42919">
    <property type="entry name" value="N-ALPHA-ACETYLTRANSFERASE"/>
    <property type="match status" value="1"/>
</dbReference>
<dbReference type="InParanoid" id="D6U3L1"/>
<sequence length="165" mass="19079">MLYLRPMDETEYQQFLDYAITNYAEEKIQAGNYASADAMELSTREYQELLPNGVNTKDSILYMIVENTQNVSVGFVWLMIQQTGRLRYLTLVNILIYEAFRRQGHGTQTLQLIEGKAHALGLERITLHAFGHNREAISLYERVGYKITNVHMAKDVTIQKPHMAY</sequence>
<protein>
    <submittedName>
        <fullName evidence="4">GCN5-related N-acetyltransferase</fullName>
    </submittedName>
</protein>
<dbReference type="Pfam" id="PF00583">
    <property type="entry name" value="Acetyltransf_1"/>
    <property type="match status" value="1"/>
</dbReference>
<dbReference type="SUPFAM" id="SSF55729">
    <property type="entry name" value="Acyl-CoA N-acyltransferases (Nat)"/>
    <property type="match status" value="1"/>
</dbReference>
<dbReference type="RefSeq" id="WP_007921523.1">
    <property type="nucleotide sequence ID" value="NZ_ADVG01000004.1"/>
</dbReference>